<evidence type="ECO:0000256" key="1">
    <source>
        <dbReference type="ARBA" id="ARBA00004141"/>
    </source>
</evidence>
<evidence type="ECO:0000256" key="9">
    <source>
        <dbReference type="SAM" id="Phobius"/>
    </source>
</evidence>
<protein>
    <submittedName>
        <fullName evidence="12">Hemolysin</fullName>
    </submittedName>
</protein>
<dbReference type="Proteomes" id="UP000236654">
    <property type="component" value="Unassembled WGS sequence"/>
</dbReference>
<dbReference type="SUPFAM" id="SSF54631">
    <property type="entry name" value="CBS-domain pair"/>
    <property type="match status" value="1"/>
</dbReference>
<dbReference type="GO" id="GO:0050660">
    <property type="term" value="F:flavin adenine dinucleotide binding"/>
    <property type="evidence" value="ECO:0007669"/>
    <property type="project" value="InterPro"/>
</dbReference>
<dbReference type="InterPro" id="IPR005170">
    <property type="entry name" value="Transptr-assoc_dom"/>
</dbReference>
<sequence length="421" mass="47927">MDPNSLIIILVALAASAFFSGMEIAFISANKLKIELDNQKGILSGKILSNFVKHDSRFIATMLLGNNIALVVYGIWMAQIMEPWIISFIGNNEALILIIQTLLSTLLILFTAEFLPKATFQINPNRVLQFLSFPLFILYTLLYPLTIFTMIISNGLLRIFGMNTKNGEVVFSKIDLDDYVRDLNDRMEEEGELDNEMQILQNAIGFSEVKARDCMIPRTDIVALDIEETIETLRTRFIDTGLSKILIYRDTIDNIIGYVHSFELFKKPTRIKEILIPIAFVPEAVLAKDLLELFAKQHGNIAVVVDEYGGTSGLITIEDVVEEIFGDIEDEHDVDELLEQQIDETTYLFSARQDIDYLNEVYNLELEESSEYETLGGLVLHYLESIPEEGTILELEKYSMRIEAVSDRRIEIIRLKTTIND</sequence>
<dbReference type="InterPro" id="IPR002550">
    <property type="entry name" value="CNNM"/>
</dbReference>
<feature type="transmembrane region" description="Helical" evidence="9">
    <location>
        <begin position="96"/>
        <end position="115"/>
    </location>
</feature>
<evidence type="ECO:0000256" key="3">
    <source>
        <dbReference type="ARBA" id="ARBA00022737"/>
    </source>
</evidence>
<evidence type="ECO:0000313" key="12">
    <source>
        <dbReference type="EMBL" id="PKR81883.1"/>
    </source>
</evidence>
<feature type="transmembrane region" description="Helical" evidence="9">
    <location>
        <begin position="6"/>
        <end position="27"/>
    </location>
</feature>
<evidence type="ECO:0000256" key="4">
    <source>
        <dbReference type="ARBA" id="ARBA00022989"/>
    </source>
</evidence>
<dbReference type="PANTHER" id="PTHR22777:SF17">
    <property type="entry name" value="UPF0053 PROTEIN SLL0260"/>
    <property type="match status" value="1"/>
</dbReference>
<dbReference type="InterPro" id="IPR016169">
    <property type="entry name" value="FAD-bd_PCMH_sub2"/>
</dbReference>
<name>A0A2I0R5N5_9FLAO</name>
<evidence type="ECO:0000256" key="2">
    <source>
        <dbReference type="ARBA" id="ARBA00022692"/>
    </source>
</evidence>
<dbReference type="Pfam" id="PF03471">
    <property type="entry name" value="CorC_HlyC"/>
    <property type="match status" value="1"/>
</dbReference>
<feature type="transmembrane region" description="Helical" evidence="9">
    <location>
        <begin position="58"/>
        <end position="76"/>
    </location>
</feature>
<gene>
    <name evidence="12" type="ORF">CW751_00670</name>
</gene>
<dbReference type="RefSeq" id="WP_101333029.1">
    <property type="nucleotide sequence ID" value="NZ_PJNI01000001.1"/>
</dbReference>
<dbReference type="SUPFAM" id="SSF56176">
    <property type="entry name" value="FAD-binding/transporter-associated domain-like"/>
    <property type="match status" value="1"/>
</dbReference>
<dbReference type="Pfam" id="PF01595">
    <property type="entry name" value="CNNM"/>
    <property type="match status" value="1"/>
</dbReference>
<accession>A0A2I0R5N5</accession>
<reference evidence="12 13" key="1">
    <citation type="submission" date="2017-12" db="EMBL/GenBank/DDBJ databases">
        <title>The draft genome sequence of Brumimicrobium saltpan LHR20.</title>
        <authorList>
            <person name="Do Z.-J."/>
            <person name="Luo H.-R."/>
        </authorList>
    </citation>
    <scope>NUCLEOTIDE SEQUENCE [LARGE SCALE GENOMIC DNA]</scope>
    <source>
        <strain evidence="12 13">LHR20</strain>
    </source>
</reference>
<dbReference type="InterPro" id="IPR000644">
    <property type="entry name" value="CBS_dom"/>
</dbReference>
<feature type="transmembrane region" description="Helical" evidence="9">
    <location>
        <begin position="127"/>
        <end position="152"/>
    </location>
</feature>
<evidence type="ECO:0000256" key="6">
    <source>
        <dbReference type="ARBA" id="ARBA00023136"/>
    </source>
</evidence>
<keyword evidence="13" id="KW-1185">Reference proteome</keyword>
<dbReference type="EMBL" id="PJNI01000001">
    <property type="protein sequence ID" value="PKR81883.1"/>
    <property type="molecule type" value="Genomic_DNA"/>
</dbReference>
<proteinExistence type="predicted"/>
<evidence type="ECO:0000256" key="8">
    <source>
        <dbReference type="PROSITE-ProRule" id="PRU01193"/>
    </source>
</evidence>
<dbReference type="PANTHER" id="PTHR22777">
    <property type="entry name" value="HEMOLYSIN-RELATED"/>
    <property type="match status" value="1"/>
</dbReference>
<evidence type="ECO:0000256" key="7">
    <source>
        <dbReference type="PROSITE-ProRule" id="PRU00703"/>
    </source>
</evidence>
<feature type="domain" description="CNNM transmembrane" evidence="11">
    <location>
        <begin position="1"/>
        <end position="197"/>
    </location>
</feature>
<keyword evidence="4 8" id="KW-1133">Transmembrane helix</keyword>
<dbReference type="GO" id="GO:0005886">
    <property type="term" value="C:plasma membrane"/>
    <property type="evidence" value="ECO:0007669"/>
    <property type="project" value="TreeGrafter"/>
</dbReference>
<feature type="domain" description="CBS" evidence="10">
    <location>
        <begin position="268"/>
        <end position="334"/>
    </location>
</feature>
<dbReference type="SMART" id="SM01091">
    <property type="entry name" value="CorC_HlyC"/>
    <property type="match status" value="1"/>
</dbReference>
<keyword evidence="3" id="KW-0677">Repeat</keyword>
<keyword evidence="2 8" id="KW-0812">Transmembrane</keyword>
<dbReference type="InterPro" id="IPR036318">
    <property type="entry name" value="FAD-bd_PCMH-like_sf"/>
</dbReference>
<dbReference type="OrthoDB" id="9798188at2"/>
<dbReference type="InterPro" id="IPR044751">
    <property type="entry name" value="Ion_transp-like_CBS"/>
</dbReference>
<dbReference type="Gene3D" id="3.30.465.10">
    <property type="match status" value="1"/>
</dbReference>
<dbReference type="InterPro" id="IPR046342">
    <property type="entry name" value="CBS_dom_sf"/>
</dbReference>
<evidence type="ECO:0000259" key="11">
    <source>
        <dbReference type="PROSITE" id="PS51846"/>
    </source>
</evidence>
<evidence type="ECO:0000256" key="5">
    <source>
        <dbReference type="ARBA" id="ARBA00023122"/>
    </source>
</evidence>
<evidence type="ECO:0000313" key="13">
    <source>
        <dbReference type="Proteomes" id="UP000236654"/>
    </source>
</evidence>
<dbReference type="AlphaFoldDB" id="A0A2I0R5N5"/>
<comment type="caution">
    <text evidence="12">The sequence shown here is derived from an EMBL/GenBank/DDBJ whole genome shotgun (WGS) entry which is preliminary data.</text>
</comment>
<comment type="subcellular location">
    <subcellularLocation>
        <location evidence="1">Membrane</location>
        <topology evidence="1">Multi-pass membrane protein</topology>
    </subcellularLocation>
</comment>
<dbReference type="PROSITE" id="PS51371">
    <property type="entry name" value="CBS"/>
    <property type="match status" value="1"/>
</dbReference>
<keyword evidence="6 8" id="KW-0472">Membrane</keyword>
<dbReference type="PROSITE" id="PS51846">
    <property type="entry name" value="CNNM"/>
    <property type="match status" value="1"/>
</dbReference>
<dbReference type="Pfam" id="PF00571">
    <property type="entry name" value="CBS"/>
    <property type="match status" value="1"/>
</dbReference>
<keyword evidence="5 7" id="KW-0129">CBS domain</keyword>
<dbReference type="CDD" id="cd04590">
    <property type="entry name" value="CBS_pair_CorC_HlyC_assoc"/>
    <property type="match status" value="1"/>
</dbReference>
<evidence type="ECO:0000259" key="10">
    <source>
        <dbReference type="PROSITE" id="PS51371"/>
    </source>
</evidence>
<dbReference type="Gene3D" id="3.10.580.10">
    <property type="entry name" value="CBS-domain"/>
    <property type="match status" value="1"/>
</dbReference>
<organism evidence="12 13">
    <name type="scientific">Brumimicrobium salinarum</name>
    <dbReference type="NCBI Taxonomy" id="2058658"/>
    <lineage>
        <taxon>Bacteria</taxon>
        <taxon>Pseudomonadati</taxon>
        <taxon>Bacteroidota</taxon>
        <taxon>Flavobacteriia</taxon>
        <taxon>Flavobacteriales</taxon>
        <taxon>Crocinitomicaceae</taxon>
        <taxon>Brumimicrobium</taxon>
    </lineage>
</organism>